<comment type="caution">
    <text evidence="1">The sequence shown here is derived from an EMBL/GenBank/DDBJ whole genome shotgun (WGS) entry which is preliminary data.</text>
</comment>
<evidence type="ECO:0008006" key="3">
    <source>
        <dbReference type="Google" id="ProtNLM"/>
    </source>
</evidence>
<dbReference type="EMBL" id="UPSH01000001">
    <property type="protein sequence ID" value="VBB18298.1"/>
    <property type="molecule type" value="Genomic_DNA"/>
</dbReference>
<proteinExistence type="predicted"/>
<accession>A0A5K0U8D1</accession>
<evidence type="ECO:0000313" key="2">
    <source>
        <dbReference type="Proteomes" id="UP000594342"/>
    </source>
</evidence>
<gene>
    <name evidence="1" type="ORF">YASMINEVIRUS_761</name>
</gene>
<protein>
    <recommendedName>
        <fullName evidence="3">Thioredoxin</fullName>
    </recommendedName>
</protein>
<dbReference type="Proteomes" id="UP000594342">
    <property type="component" value="Unassembled WGS sequence"/>
</dbReference>
<organism evidence="1 2">
    <name type="scientific">Yasminevirus sp. GU-2018</name>
    <dbReference type="NCBI Taxonomy" id="2420051"/>
    <lineage>
        <taxon>Viruses</taxon>
        <taxon>Varidnaviria</taxon>
        <taxon>Bamfordvirae</taxon>
        <taxon>Nucleocytoviricota</taxon>
        <taxon>Megaviricetes</taxon>
        <taxon>Imitervirales</taxon>
        <taxon>Mimiviridae</taxon>
        <taxon>Klosneuvirinae</taxon>
        <taxon>Yasminevirus</taxon>
        <taxon>Yasminevirus saudimassiliense</taxon>
    </lineage>
</organism>
<keyword evidence="2" id="KW-1185">Reference proteome</keyword>
<name>A0A5K0U8D1_9VIRU</name>
<reference evidence="1 2" key="1">
    <citation type="submission" date="2018-10" db="EMBL/GenBank/DDBJ databases">
        <authorList>
            <consortium name="IHU Genomes"/>
        </authorList>
    </citation>
    <scope>NUCLEOTIDE SEQUENCE [LARGE SCALE GENOMIC DNA]</scope>
    <source>
        <strain evidence="1 2">A1</strain>
    </source>
</reference>
<sequence length="203" mass="23428">MFIRLFYSNRCEECMNLWQVINNEGIVRMFIPVCIDKFTSKEYQQLSIKEVPAIVVSVENQRPAIYEGPVRCSQWLTNFTLNRRKNLAMQVDQQRRLIQKAHVEVRTQEGGPIEYTEAEMDGVSDGYAYNTDLDIGQPKNFVPVGNEEAYFIKTPQLNEGKVDTDTLRRQLADLESSRKADNDNFMKSMESNQIRAVLGYNGN</sequence>
<evidence type="ECO:0000313" key="1">
    <source>
        <dbReference type="EMBL" id="VBB18298.1"/>
    </source>
</evidence>